<evidence type="ECO:0000313" key="7">
    <source>
        <dbReference type="Proteomes" id="UP000521227"/>
    </source>
</evidence>
<dbReference type="AlphaFoldDB" id="A0A840N1V8"/>
<dbReference type="RefSeq" id="WP_184087874.1">
    <property type="nucleotide sequence ID" value="NZ_JACHIJ010000006.1"/>
</dbReference>
<dbReference type="PANTHER" id="PTHR47506">
    <property type="entry name" value="TRANSCRIPTIONAL REGULATORY PROTEIN"/>
    <property type="match status" value="1"/>
</dbReference>
<feature type="domain" description="HTH tetR-type" evidence="5">
    <location>
        <begin position="5"/>
        <end position="65"/>
    </location>
</feature>
<dbReference type="PROSITE" id="PS50977">
    <property type="entry name" value="HTH_TETR_2"/>
    <property type="match status" value="1"/>
</dbReference>
<dbReference type="InterPro" id="IPR001647">
    <property type="entry name" value="HTH_TetR"/>
</dbReference>
<dbReference type="PRINTS" id="PR00455">
    <property type="entry name" value="HTHTETR"/>
</dbReference>
<evidence type="ECO:0000256" key="2">
    <source>
        <dbReference type="ARBA" id="ARBA00023125"/>
    </source>
</evidence>
<dbReference type="InterPro" id="IPR009057">
    <property type="entry name" value="Homeodomain-like_sf"/>
</dbReference>
<proteinExistence type="predicted"/>
<feature type="DNA-binding region" description="H-T-H motif" evidence="4">
    <location>
        <begin position="28"/>
        <end position="47"/>
    </location>
</feature>
<organism evidence="6 7">
    <name type="scientific">Afipia massiliensis</name>
    <dbReference type="NCBI Taxonomy" id="211460"/>
    <lineage>
        <taxon>Bacteria</taxon>
        <taxon>Pseudomonadati</taxon>
        <taxon>Pseudomonadota</taxon>
        <taxon>Alphaproteobacteria</taxon>
        <taxon>Hyphomicrobiales</taxon>
        <taxon>Nitrobacteraceae</taxon>
        <taxon>Afipia</taxon>
    </lineage>
</organism>
<dbReference type="SUPFAM" id="SSF46689">
    <property type="entry name" value="Homeodomain-like"/>
    <property type="match status" value="1"/>
</dbReference>
<evidence type="ECO:0000256" key="4">
    <source>
        <dbReference type="PROSITE-ProRule" id="PRU00335"/>
    </source>
</evidence>
<gene>
    <name evidence="6" type="ORF">HNQ36_004055</name>
</gene>
<evidence type="ECO:0000256" key="1">
    <source>
        <dbReference type="ARBA" id="ARBA00023015"/>
    </source>
</evidence>
<dbReference type="SUPFAM" id="SSF48498">
    <property type="entry name" value="Tetracyclin repressor-like, C-terminal domain"/>
    <property type="match status" value="1"/>
</dbReference>
<protein>
    <submittedName>
        <fullName evidence="6">AcrR family transcriptional regulator</fullName>
    </submittedName>
</protein>
<comment type="caution">
    <text evidence="6">The sequence shown here is derived from an EMBL/GenBank/DDBJ whole genome shotgun (WGS) entry which is preliminary data.</text>
</comment>
<dbReference type="PANTHER" id="PTHR47506:SF3">
    <property type="entry name" value="HTH-TYPE TRANSCRIPTIONAL REGULATOR LMRA"/>
    <property type="match status" value="1"/>
</dbReference>
<evidence type="ECO:0000313" key="6">
    <source>
        <dbReference type="EMBL" id="MBB5054053.1"/>
    </source>
</evidence>
<keyword evidence="3" id="KW-0804">Transcription</keyword>
<dbReference type="Proteomes" id="UP000521227">
    <property type="component" value="Unassembled WGS sequence"/>
</dbReference>
<sequence>MSARPSPRDRLIDTAADLFYERGLPNVGINEVTEHAGVARMTLYNNFDSKEALALAAFERQAEARQALFANRLKGARTAVAAVKVMFDVSEQLATKPGFRGCAFTNVAVQNPYPQGPMHALVRAHKTWIRAAFRDIAARAGHRKPDTTAQQLVALLDGASVEAFIQGSVEPIRASKQAAVILLSAPQ</sequence>
<dbReference type="InterPro" id="IPR036271">
    <property type="entry name" value="Tet_transcr_reg_TetR-rel_C_sf"/>
</dbReference>
<keyword evidence="2 4" id="KW-0238">DNA-binding</keyword>
<name>A0A840N1V8_9BRAD</name>
<dbReference type="GO" id="GO:0003677">
    <property type="term" value="F:DNA binding"/>
    <property type="evidence" value="ECO:0007669"/>
    <property type="project" value="UniProtKB-UniRule"/>
</dbReference>
<accession>A0A840N1V8</accession>
<evidence type="ECO:0000256" key="3">
    <source>
        <dbReference type="ARBA" id="ARBA00023163"/>
    </source>
</evidence>
<evidence type="ECO:0000259" key="5">
    <source>
        <dbReference type="PROSITE" id="PS50977"/>
    </source>
</evidence>
<dbReference type="Pfam" id="PF00440">
    <property type="entry name" value="TetR_N"/>
    <property type="match status" value="1"/>
</dbReference>
<keyword evidence="1" id="KW-0805">Transcription regulation</keyword>
<reference evidence="6 7" key="1">
    <citation type="submission" date="2020-08" db="EMBL/GenBank/DDBJ databases">
        <title>Genomic Encyclopedia of Type Strains, Phase IV (KMG-IV): sequencing the most valuable type-strain genomes for metagenomic binning, comparative biology and taxonomic classification.</title>
        <authorList>
            <person name="Goeker M."/>
        </authorList>
    </citation>
    <scope>NUCLEOTIDE SEQUENCE [LARGE SCALE GENOMIC DNA]</scope>
    <source>
        <strain evidence="6 7">DSM 17498</strain>
    </source>
</reference>
<dbReference type="EMBL" id="JACHIJ010000006">
    <property type="protein sequence ID" value="MBB5054053.1"/>
    <property type="molecule type" value="Genomic_DNA"/>
</dbReference>
<dbReference type="Gene3D" id="1.10.357.10">
    <property type="entry name" value="Tetracycline Repressor, domain 2"/>
    <property type="match status" value="1"/>
</dbReference>